<evidence type="ECO:0000313" key="5">
    <source>
        <dbReference type="EMBL" id="KAF2395806.1"/>
    </source>
</evidence>
<dbReference type="AlphaFoldDB" id="A0A6G1HIX8"/>
<protein>
    <recommendedName>
        <fullName evidence="4">Zn(2)-C6 fungal-type domain-containing protein</fullName>
    </recommendedName>
</protein>
<feature type="region of interest" description="Disordered" evidence="3">
    <location>
        <begin position="697"/>
        <end position="767"/>
    </location>
</feature>
<feature type="compositionally biased region" description="Pro residues" evidence="3">
    <location>
        <begin position="1"/>
        <end position="10"/>
    </location>
</feature>
<dbReference type="InterPro" id="IPR036864">
    <property type="entry name" value="Zn2-C6_fun-type_DNA-bd_sf"/>
</dbReference>
<feature type="compositionally biased region" description="Polar residues" evidence="3">
    <location>
        <begin position="314"/>
        <end position="324"/>
    </location>
</feature>
<feature type="compositionally biased region" description="Low complexity" evidence="3">
    <location>
        <begin position="752"/>
        <end position="767"/>
    </location>
</feature>
<dbReference type="SMART" id="SM00066">
    <property type="entry name" value="GAL4"/>
    <property type="match status" value="1"/>
</dbReference>
<dbReference type="GO" id="GO:0005634">
    <property type="term" value="C:nucleus"/>
    <property type="evidence" value="ECO:0007669"/>
    <property type="project" value="UniProtKB-SubCell"/>
</dbReference>
<sequence length="1026" mass="112617">MSTAAPPPPSASTNPKLRKRTKTGCLTCRKRRIKCGEERPTCGNCIKSKRHCEGYNHRVVFRPPAGEWGPGSSTLGPAPLGPAYTPYAPLGFAPPATLPYHSGMLPGAVRTLGFEGRRVEFGEQQRQQQPLGYTPGSTPLGTPLSAGFAPGSATFAPRGYAGGYEYGGGQPAYRPREDGYNFGVKAEDGGMGIHGDMNGMRMPQEQQQPQRYQDHATPLQTQHQAPHPSLHTPIQQQLPQLHTPQSHAQLLTPQPQPQSQPQSQSYYQFGTSNLDQPPHHEIQTPRHHTQLQAPLQTPQHHHAQLQPVDPWPPGNSTYTDTFPTSMVSPTQMLEEAAVEYEDDDYYDVQSDEEMEIPPDATLVRLGAAQSDFKMILDLHRGATSDTLVRGYDAFIHPGILDFYRAEWVANPLKNPRTARVFAHFVFATGPTLSIFERLPRNASALFTDTPVPTYQQGLWTYTLPLMALNHQGLLHAMLALASLHIAKLQGASITPSFKHYAYALKRIHHCVGHAKKRHLPTTLAATLLLGFYEVLTADHLKWSSHLLGAKQLIVEIDFKGMAKAARRAKYSQPSDADRPDTPPVDEALVGTIVGSQLRYDNFGSIEDASQAERRFDMAQYELYQDLFWWYAKQDAYQSIVSGNRLLLDYSRWADCPPRASFGRADAVYATNDHLMLLLGRVADFAARDRKRKLKAMEATGGQWYPPGVPSQATPPGGASSRPQGPQFFGMAPLPTNPHMPSSYASNHTNHTPSPRQSPRSDSSFDLSAATAAATEEWKAIGAALQAVKAHFGPAFQPLGPEFHAPTPSPFGPALHYRSYDVAVIWATYYMCHIILVRAHPQMPPAAMMAAGVAAPRTDTLALEIGRVAAGIMPLSEGGGALNPSLGAALCDICMPLFFAGVQYQDAAQREWLVRHVRDVERRTGWASVGMIAQGCETAWEKAAEANRGPPYVRTREVWHLGRGPVGTVEGEEKADARVGNGKNGIVGDMSDRRFVHVNPATRVHWAMGLLSEEDDVKGDLQVVANE</sequence>
<dbReference type="Pfam" id="PF00172">
    <property type="entry name" value="Zn_clus"/>
    <property type="match status" value="1"/>
</dbReference>
<feature type="region of interest" description="Disordered" evidence="3">
    <location>
        <begin position="249"/>
        <end position="324"/>
    </location>
</feature>
<feature type="region of interest" description="Disordered" evidence="3">
    <location>
        <begin position="122"/>
        <end position="149"/>
    </location>
</feature>
<proteinExistence type="predicted"/>
<keyword evidence="6" id="KW-1185">Reference proteome</keyword>
<evidence type="ECO:0000313" key="6">
    <source>
        <dbReference type="Proteomes" id="UP000799640"/>
    </source>
</evidence>
<dbReference type="InterPro" id="IPR021858">
    <property type="entry name" value="Fun_TF"/>
</dbReference>
<dbReference type="PROSITE" id="PS50048">
    <property type="entry name" value="ZN2_CY6_FUNGAL_2"/>
    <property type="match status" value="1"/>
</dbReference>
<dbReference type="Pfam" id="PF11951">
    <property type="entry name" value="Fungal_trans_2"/>
    <property type="match status" value="1"/>
</dbReference>
<dbReference type="PROSITE" id="PS00463">
    <property type="entry name" value="ZN2_CY6_FUNGAL_1"/>
    <property type="match status" value="1"/>
</dbReference>
<dbReference type="PANTHER" id="PTHR37534:SF23">
    <property type="entry name" value="ZN(II)2CYS6 TRANSCRIPTION FACTOR (EUROFUNG)"/>
    <property type="match status" value="1"/>
</dbReference>
<feature type="compositionally biased region" description="Low complexity" evidence="3">
    <location>
        <begin position="200"/>
        <end position="211"/>
    </location>
</feature>
<evidence type="ECO:0000256" key="1">
    <source>
        <dbReference type="ARBA" id="ARBA00004123"/>
    </source>
</evidence>
<keyword evidence="2" id="KW-0539">Nucleus</keyword>
<feature type="compositionally biased region" description="Polar residues" evidence="3">
    <location>
        <begin position="124"/>
        <end position="140"/>
    </location>
</feature>
<feature type="region of interest" description="Disordered" evidence="3">
    <location>
        <begin position="191"/>
        <end position="231"/>
    </location>
</feature>
<feature type="region of interest" description="Disordered" evidence="3">
    <location>
        <begin position="1"/>
        <end position="21"/>
    </location>
</feature>
<dbReference type="OrthoDB" id="5391043at2759"/>
<dbReference type="Gene3D" id="4.10.240.10">
    <property type="entry name" value="Zn(2)-C6 fungal-type DNA-binding domain"/>
    <property type="match status" value="1"/>
</dbReference>
<dbReference type="SUPFAM" id="SSF57701">
    <property type="entry name" value="Zn2/Cys6 DNA-binding domain"/>
    <property type="match status" value="1"/>
</dbReference>
<evidence type="ECO:0000259" key="4">
    <source>
        <dbReference type="PROSITE" id="PS50048"/>
    </source>
</evidence>
<dbReference type="GO" id="GO:0000976">
    <property type="term" value="F:transcription cis-regulatory region binding"/>
    <property type="evidence" value="ECO:0007669"/>
    <property type="project" value="TreeGrafter"/>
</dbReference>
<feature type="domain" description="Zn(2)-C6 fungal-type" evidence="4">
    <location>
        <begin position="24"/>
        <end position="52"/>
    </location>
</feature>
<name>A0A6G1HIX8_9PEZI</name>
<dbReference type="Proteomes" id="UP000799640">
    <property type="component" value="Unassembled WGS sequence"/>
</dbReference>
<dbReference type="GO" id="GO:0045944">
    <property type="term" value="P:positive regulation of transcription by RNA polymerase II"/>
    <property type="evidence" value="ECO:0007669"/>
    <property type="project" value="TreeGrafter"/>
</dbReference>
<comment type="subcellular location">
    <subcellularLocation>
        <location evidence="1">Nucleus</location>
    </subcellularLocation>
</comment>
<dbReference type="GO" id="GO:0008270">
    <property type="term" value="F:zinc ion binding"/>
    <property type="evidence" value="ECO:0007669"/>
    <property type="project" value="InterPro"/>
</dbReference>
<dbReference type="CDD" id="cd00067">
    <property type="entry name" value="GAL4"/>
    <property type="match status" value="1"/>
</dbReference>
<dbReference type="GO" id="GO:0000981">
    <property type="term" value="F:DNA-binding transcription factor activity, RNA polymerase II-specific"/>
    <property type="evidence" value="ECO:0007669"/>
    <property type="project" value="InterPro"/>
</dbReference>
<dbReference type="EMBL" id="ML996711">
    <property type="protein sequence ID" value="KAF2395806.1"/>
    <property type="molecule type" value="Genomic_DNA"/>
</dbReference>
<feature type="compositionally biased region" description="Polar residues" evidence="3">
    <location>
        <begin position="738"/>
        <end position="751"/>
    </location>
</feature>
<gene>
    <name evidence="5" type="ORF">EJ06DRAFT_264283</name>
</gene>
<organism evidence="5 6">
    <name type="scientific">Trichodelitschia bisporula</name>
    <dbReference type="NCBI Taxonomy" id="703511"/>
    <lineage>
        <taxon>Eukaryota</taxon>
        <taxon>Fungi</taxon>
        <taxon>Dikarya</taxon>
        <taxon>Ascomycota</taxon>
        <taxon>Pezizomycotina</taxon>
        <taxon>Dothideomycetes</taxon>
        <taxon>Dothideomycetes incertae sedis</taxon>
        <taxon>Phaeotrichales</taxon>
        <taxon>Phaeotrichaceae</taxon>
        <taxon>Trichodelitschia</taxon>
    </lineage>
</organism>
<accession>A0A6G1HIX8</accession>
<evidence type="ECO:0000256" key="3">
    <source>
        <dbReference type="SAM" id="MobiDB-lite"/>
    </source>
</evidence>
<reference evidence="5" key="1">
    <citation type="journal article" date="2020" name="Stud. Mycol.">
        <title>101 Dothideomycetes genomes: a test case for predicting lifestyles and emergence of pathogens.</title>
        <authorList>
            <person name="Haridas S."/>
            <person name="Albert R."/>
            <person name="Binder M."/>
            <person name="Bloem J."/>
            <person name="Labutti K."/>
            <person name="Salamov A."/>
            <person name="Andreopoulos B."/>
            <person name="Baker S."/>
            <person name="Barry K."/>
            <person name="Bills G."/>
            <person name="Bluhm B."/>
            <person name="Cannon C."/>
            <person name="Castanera R."/>
            <person name="Culley D."/>
            <person name="Daum C."/>
            <person name="Ezra D."/>
            <person name="Gonzalez J."/>
            <person name="Henrissat B."/>
            <person name="Kuo A."/>
            <person name="Liang C."/>
            <person name="Lipzen A."/>
            <person name="Lutzoni F."/>
            <person name="Magnuson J."/>
            <person name="Mondo S."/>
            <person name="Nolan M."/>
            <person name="Ohm R."/>
            <person name="Pangilinan J."/>
            <person name="Park H.-J."/>
            <person name="Ramirez L."/>
            <person name="Alfaro M."/>
            <person name="Sun H."/>
            <person name="Tritt A."/>
            <person name="Yoshinaga Y."/>
            <person name="Zwiers L.-H."/>
            <person name="Turgeon B."/>
            <person name="Goodwin S."/>
            <person name="Spatafora J."/>
            <person name="Crous P."/>
            <person name="Grigoriev I."/>
        </authorList>
    </citation>
    <scope>NUCLEOTIDE SEQUENCE</scope>
    <source>
        <strain evidence="5">CBS 262.69</strain>
    </source>
</reference>
<feature type="compositionally biased region" description="Low complexity" evidence="3">
    <location>
        <begin position="257"/>
        <end position="268"/>
    </location>
</feature>
<dbReference type="PANTHER" id="PTHR37534">
    <property type="entry name" value="TRANSCRIPTIONAL ACTIVATOR PROTEIN UGA3"/>
    <property type="match status" value="1"/>
</dbReference>
<dbReference type="InterPro" id="IPR001138">
    <property type="entry name" value="Zn2Cys6_DnaBD"/>
</dbReference>
<evidence type="ECO:0000256" key="2">
    <source>
        <dbReference type="ARBA" id="ARBA00023242"/>
    </source>
</evidence>